<dbReference type="EMBL" id="CP015506">
    <property type="protein sequence ID" value="AND42006.1"/>
    <property type="molecule type" value="Genomic_DNA"/>
</dbReference>
<reference evidence="1 2" key="1">
    <citation type="submission" date="2016-04" db="EMBL/GenBank/DDBJ databases">
        <title>Complete genome sequence of Bacillus oceanisediminis strain 2691.</title>
        <authorList>
            <person name="Jeong H."/>
            <person name="Kim H.J."/>
            <person name="Lee D.-W."/>
        </authorList>
    </citation>
    <scope>NUCLEOTIDE SEQUENCE [LARGE SCALE GENOMIC DNA]</scope>
    <source>
        <strain evidence="1 2">2691</strain>
    </source>
</reference>
<evidence type="ECO:0000313" key="1">
    <source>
        <dbReference type="EMBL" id="AND42006.1"/>
    </source>
</evidence>
<dbReference type="Proteomes" id="UP000077856">
    <property type="component" value="Chromosome"/>
</dbReference>
<gene>
    <name evidence="1" type="ORF">A361_23625</name>
</gene>
<dbReference type="RefSeq" id="WP_019380044.1">
    <property type="nucleotide sequence ID" value="NZ_CP015506.1"/>
</dbReference>
<evidence type="ECO:0000313" key="2">
    <source>
        <dbReference type="Proteomes" id="UP000077856"/>
    </source>
</evidence>
<accession>A0A160MFJ9</accession>
<sequence>MEREQIEELFEESGYHALNSKLAYKVWLTGVWDEEDEDKIEAFIDAYSFEGEGIVTDDFLYHYRIFAYIHEKNACLGFQREIF</sequence>
<dbReference type="STRING" id="1196031.A361_23625"/>
<name>A0A160MFJ9_9BACI</name>
<dbReference type="eggNOG" id="ENOG5030CZZ">
    <property type="taxonomic scope" value="Bacteria"/>
</dbReference>
<organism evidence="1 2">
    <name type="scientific">Cytobacillus oceanisediminis 2691</name>
    <dbReference type="NCBI Taxonomy" id="1196031"/>
    <lineage>
        <taxon>Bacteria</taxon>
        <taxon>Bacillati</taxon>
        <taxon>Bacillota</taxon>
        <taxon>Bacilli</taxon>
        <taxon>Bacillales</taxon>
        <taxon>Bacillaceae</taxon>
        <taxon>Cytobacillus</taxon>
    </lineage>
</organism>
<dbReference type="AlphaFoldDB" id="A0A160MFJ9"/>
<protein>
    <submittedName>
        <fullName evidence="1">Uncharacterized protein</fullName>
    </submittedName>
</protein>
<dbReference type="KEGG" id="bon:A361_23625"/>
<proteinExistence type="predicted"/>